<gene>
    <name evidence="1" type="ORF">H839_06684</name>
</gene>
<dbReference type="EMBL" id="AOTZ01000004">
    <property type="protein sequence ID" value="EZP77302.1"/>
    <property type="molecule type" value="Genomic_DNA"/>
</dbReference>
<proteinExistence type="predicted"/>
<dbReference type="AlphaFoldDB" id="A0ABC9VFJ3"/>
<accession>A0ABC9VFJ3</accession>
<evidence type="ECO:0000313" key="1">
    <source>
        <dbReference type="EMBL" id="EZP77302.1"/>
    </source>
</evidence>
<sequence>MGAAILFAWQDRNGFCIGDELLHKIRDSCTVEWPPKQRNPLYGITGHVFHDRRMDWRGEAAS</sequence>
<protein>
    <submittedName>
        <fullName evidence="1">Uncharacterized protein</fullName>
    </submittedName>
</protein>
<evidence type="ECO:0000313" key="2">
    <source>
        <dbReference type="Proteomes" id="UP000023566"/>
    </source>
</evidence>
<dbReference type="Proteomes" id="UP000023566">
    <property type="component" value="Chromosome"/>
</dbReference>
<name>A0ABC9VFJ3_9BACL</name>
<organism evidence="1 2">
    <name type="scientific">Parageobacillus genomosp. 1</name>
    <dbReference type="NCBI Taxonomy" id="1295642"/>
    <lineage>
        <taxon>Bacteria</taxon>
        <taxon>Bacillati</taxon>
        <taxon>Bacillota</taxon>
        <taxon>Bacilli</taxon>
        <taxon>Bacillales</taxon>
        <taxon>Anoxybacillaceae</taxon>
        <taxon>Parageobacillus</taxon>
    </lineage>
</organism>
<reference evidence="1 2" key="1">
    <citation type="journal article" date="2014" name="Appl. Microbiol. Biotechnol.">
        <title>Transformable facultative thermophile Geobacillus stearothermophilus NUB3621 as a host strain for metabolic engineering.</title>
        <authorList>
            <person name="Blanchard K."/>
            <person name="Robic S."/>
            <person name="Matsumura I."/>
        </authorList>
    </citation>
    <scope>NUCLEOTIDE SEQUENCE [LARGE SCALE GENOMIC DNA]</scope>
    <source>
        <strain evidence="1 2">NUB3621</strain>
    </source>
</reference>
<comment type="caution">
    <text evidence="1">The sequence shown here is derived from an EMBL/GenBank/DDBJ whole genome shotgun (WGS) entry which is preliminary data.</text>
</comment>
<keyword evidence="2" id="KW-1185">Reference proteome</keyword>